<evidence type="ECO:0000313" key="2">
    <source>
        <dbReference type="EMBL" id="SDC01205.1"/>
    </source>
</evidence>
<evidence type="ECO:0000313" key="3">
    <source>
        <dbReference type="Proteomes" id="UP000199452"/>
    </source>
</evidence>
<dbReference type="EMBL" id="FMYP01000014">
    <property type="protein sequence ID" value="SDC01205.1"/>
    <property type="molecule type" value="Genomic_DNA"/>
</dbReference>
<dbReference type="GO" id="GO:0016788">
    <property type="term" value="F:hydrolase activity, acting on ester bonds"/>
    <property type="evidence" value="ECO:0007669"/>
    <property type="project" value="UniProtKB-ARBA"/>
</dbReference>
<dbReference type="STRING" id="1640674.SAMN05216323_101450"/>
<dbReference type="PANTHER" id="PTHR30383:SF29">
    <property type="entry name" value="SGNH HYDROLASE-TYPE ESTERASE DOMAIN-CONTAINING PROTEIN"/>
    <property type="match status" value="1"/>
</dbReference>
<evidence type="ECO:0000259" key="1">
    <source>
        <dbReference type="Pfam" id="PF13472"/>
    </source>
</evidence>
<accession>A0A1G6I594</accession>
<dbReference type="Gene3D" id="3.40.50.1110">
    <property type="entry name" value="SGNH hydrolase"/>
    <property type="match status" value="1"/>
</dbReference>
<dbReference type="RefSeq" id="WP_092436753.1">
    <property type="nucleotide sequence ID" value="NZ_FMYP01000014.1"/>
</dbReference>
<name>A0A1G6I594_9BACT</name>
<keyword evidence="3" id="KW-1185">Reference proteome</keyword>
<dbReference type="InterPro" id="IPR036514">
    <property type="entry name" value="SGNH_hydro_sf"/>
</dbReference>
<dbReference type="Gene3D" id="2.60.120.1360">
    <property type="match status" value="1"/>
</dbReference>
<dbReference type="AlphaFoldDB" id="A0A1G6I594"/>
<dbReference type="SUPFAM" id="SSF52266">
    <property type="entry name" value="SGNH hydrolase"/>
    <property type="match status" value="1"/>
</dbReference>
<organism evidence="2 3">
    <name type="scientific">Williamwhitmania taraxaci</name>
    <dbReference type="NCBI Taxonomy" id="1640674"/>
    <lineage>
        <taxon>Bacteria</taxon>
        <taxon>Pseudomonadati</taxon>
        <taxon>Bacteroidota</taxon>
        <taxon>Bacteroidia</taxon>
        <taxon>Bacteroidales</taxon>
        <taxon>Williamwhitmaniaceae</taxon>
        <taxon>Williamwhitmania</taxon>
    </lineage>
</organism>
<dbReference type="PANTHER" id="PTHR30383">
    <property type="entry name" value="THIOESTERASE 1/PROTEASE 1/LYSOPHOSPHOLIPASE L1"/>
    <property type="match status" value="1"/>
</dbReference>
<dbReference type="InterPro" id="IPR051532">
    <property type="entry name" value="Ester_Hydrolysis_Enzymes"/>
</dbReference>
<dbReference type="Proteomes" id="UP000199452">
    <property type="component" value="Unassembled WGS sequence"/>
</dbReference>
<protein>
    <submittedName>
        <fullName evidence="2">Lysophospholipase L1</fullName>
    </submittedName>
</protein>
<sequence length="381" mass="41981">MVNSTLFILLLRLFVGIEMPNETATSTMTKTNAAVIAAPDASEATNKQEVRILHIGDSHIQADLFTGEVRRLLREYLRDTMPQRGFVFPFSVAATNNPLDYKSTSTGSWTTLKSTDVLAMDAFGINGIVLKTADRTATISFKLKNEKSRFNRVRILYTSTSGIKPRIAGNFTVIKTFDNKDSDFIDFILDTKADSITMSLAGRTDGEFRVHGLLLEDMQSAFAYNVVGLNGASTTSFLRCDNLATQIKSINPTHVIISLGTNDAYSTAFSPQDLKVNLEKLIEKVRIAAPFATLVLTTPGDFMAKGRKTTPSPKIAAEIITTVAANTQCAVWDFFNQMGGEGSIEGWYHRGLASPDRLHLSKEGYKVQGRMFFEWLTAVNS</sequence>
<proteinExistence type="predicted"/>
<feature type="domain" description="SGNH hydrolase-type esterase" evidence="1">
    <location>
        <begin position="194"/>
        <end position="367"/>
    </location>
</feature>
<dbReference type="OrthoDB" id="9764375at2"/>
<dbReference type="InterPro" id="IPR013830">
    <property type="entry name" value="SGNH_hydro"/>
</dbReference>
<reference evidence="2 3" key="1">
    <citation type="submission" date="2016-09" db="EMBL/GenBank/DDBJ databases">
        <authorList>
            <person name="Capua I."/>
            <person name="De Benedictis P."/>
            <person name="Joannis T."/>
            <person name="Lombin L.H."/>
            <person name="Cattoli G."/>
        </authorList>
    </citation>
    <scope>NUCLEOTIDE SEQUENCE [LARGE SCALE GENOMIC DNA]</scope>
    <source>
        <strain evidence="2 3">A7P-90m</strain>
    </source>
</reference>
<gene>
    <name evidence="2" type="ORF">SAMN05216323_101450</name>
</gene>
<dbReference type="Pfam" id="PF13472">
    <property type="entry name" value="Lipase_GDSL_2"/>
    <property type="match status" value="1"/>
</dbReference>